<accession>A0A5Q3QI91</accession>
<dbReference type="HAMAP" id="MF_00272">
    <property type="entry name" value="GcvH"/>
    <property type="match status" value="1"/>
</dbReference>
<dbReference type="PROSITE" id="PS00189">
    <property type="entry name" value="LIPOYL"/>
    <property type="match status" value="1"/>
</dbReference>
<dbReference type="KEGG" id="sace:GIY23_18430"/>
<dbReference type="PROSITE" id="PS50968">
    <property type="entry name" value="BIOTINYL_LIPOYL"/>
    <property type="match status" value="1"/>
</dbReference>
<keyword evidence="7" id="KW-1185">Reference proteome</keyword>
<dbReference type="Pfam" id="PF01597">
    <property type="entry name" value="GCV_H"/>
    <property type="match status" value="1"/>
</dbReference>
<dbReference type="Proteomes" id="UP000371041">
    <property type="component" value="Chromosome"/>
</dbReference>
<feature type="domain" description="Lipoyl-binding" evidence="5">
    <location>
        <begin position="22"/>
        <end position="104"/>
    </location>
</feature>
<evidence type="ECO:0000256" key="1">
    <source>
        <dbReference type="ARBA" id="ARBA00009249"/>
    </source>
</evidence>
<dbReference type="RefSeq" id="WP_154077811.1">
    <property type="nucleotide sequence ID" value="NZ_CP045929.1"/>
</dbReference>
<evidence type="ECO:0000313" key="7">
    <source>
        <dbReference type="Proteomes" id="UP000371041"/>
    </source>
</evidence>
<evidence type="ECO:0000259" key="5">
    <source>
        <dbReference type="PROSITE" id="PS50968"/>
    </source>
</evidence>
<dbReference type="InterPro" id="IPR033753">
    <property type="entry name" value="GCV_H/Fam206"/>
</dbReference>
<reference evidence="7" key="1">
    <citation type="submission" date="2019-11" db="EMBL/GenBank/DDBJ databases">
        <title>The complete genome sequence of Saccharopolyspora sp. E2A.</title>
        <authorList>
            <person name="Zhang G."/>
        </authorList>
    </citation>
    <scope>NUCLEOTIDE SEQUENCE [LARGE SCALE GENOMIC DNA]</scope>
    <source>
        <strain evidence="7">E2A</strain>
    </source>
</reference>
<dbReference type="AlphaFoldDB" id="A0A5Q3QI91"/>
<dbReference type="InterPro" id="IPR003016">
    <property type="entry name" value="2-oxoA_DH_lipoyl-BS"/>
</dbReference>
<dbReference type="GO" id="GO:0005829">
    <property type="term" value="C:cytosol"/>
    <property type="evidence" value="ECO:0007669"/>
    <property type="project" value="TreeGrafter"/>
</dbReference>
<comment type="similarity">
    <text evidence="1 3">Belongs to the GcvH family.</text>
</comment>
<dbReference type="InterPro" id="IPR011053">
    <property type="entry name" value="Single_hybrid_motif"/>
</dbReference>
<dbReference type="GO" id="GO:0005960">
    <property type="term" value="C:glycine cleavage complex"/>
    <property type="evidence" value="ECO:0007669"/>
    <property type="project" value="InterPro"/>
</dbReference>
<dbReference type="EMBL" id="CP045929">
    <property type="protein sequence ID" value="QGK71235.1"/>
    <property type="molecule type" value="Genomic_DNA"/>
</dbReference>
<comment type="cofactor">
    <cofactor evidence="3">
        <name>(R)-lipoate</name>
        <dbReference type="ChEBI" id="CHEBI:83088"/>
    </cofactor>
    <text evidence="3">Binds 1 lipoyl cofactor covalently.</text>
</comment>
<dbReference type="Gene3D" id="2.40.50.100">
    <property type="match status" value="1"/>
</dbReference>
<keyword evidence="2 3" id="KW-0450">Lipoyl</keyword>
<dbReference type="InterPro" id="IPR017453">
    <property type="entry name" value="GCV_H_sub"/>
</dbReference>
<sequence length="124" mass="13129">MSLPTTLSYTEEHEWLEDRGDVVRVGVTPYAAESLGDIVYVQLPDVGDTVKAGESCGELESTKSVSDLYAPATGEVVAVNEAVADEPGLVNAEPFGAGWLLELRVEQPGTVLTAQQYAELTGTS</sequence>
<dbReference type="CDD" id="cd06848">
    <property type="entry name" value="GCS_H"/>
    <property type="match status" value="1"/>
</dbReference>
<evidence type="ECO:0000256" key="4">
    <source>
        <dbReference type="PIRSR" id="PIRSR617453-50"/>
    </source>
</evidence>
<feature type="modified residue" description="N6-lipoyllysine" evidence="3 4">
    <location>
        <position position="63"/>
    </location>
</feature>
<dbReference type="NCBIfam" id="NF002270">
    <property type="entry name" value="PRK01202.1"/>
    <property type="match status" value="1"/>
</dbReference>
<dbReference type="NCBIfam" id="TIGR00527">
    <property type="entry name" value="gcvH"/>
    <property type="match status" value="1"/>
</dbReference>
<evidence type="ECO:0000256" key="3">
    <source>
        <dbReference type="HAMAP-Rule" id="MF_00272"/>
    </source>
</evidence>
<evidence type="ECO:0000313" key="6">
    <source>
        <dbReference type="EMBL" id="QGK71235.1"/>
    </source>
</evidence>
<dbReference type="PANTHER" id="PTHR11715:SF3">
    <property type="entry name" value="GLYCINE CLEAVAGE SYSTEM H PROTEIN-RELATED"/>
    <property type="match status" value="1"/>
</dbReference>
<proteinExistence type="inferred from homology"/>
<dbReference type="PANTHER" id="PTHR11715">
    <property type="entry name" value="GLYCINE CLEAVAGE SYSTEM H PROTEIN"/>
    <property type="match status" value="1"/>
</dbReference>
<organism evidence="6 7">
    <name type="scientific">Allosaccharopolyspora coralli</name>
    <dbReference type="NCBI Taxonomy" id="2665642"/>
    <lineage>
        <taxon>Bacteria</taxon>
        <taxon>Bacillati</taxon>
        <taxon>Actinomycetota</taxon>
        <taxon>Actinomycetes</taxon>
        <taxon>Pseudonocardiales</taxon>
        <taxon>Pseudonocardiaceae</taxon>
        <taxon>Allosaccharopolyspora</taxon>
    </lineage>
</organism>
<dbReference type="InterPro" id="IPR002930">
    <property type="entry name" value="GCV_H"/>
</dbReference>
<dbReference type="InterPro" id="IPR000089">
    <property type="entry name" value="Biotin_lipoyl"/>
</dbReference>
<comment type="subunit">
    <text evidence="3">The glycine cleavage system is composed of four proteins: P, T, L and H.</text>
</comment>
<protein>
    <recommendedName>
        <fullName evidence="3">Glycine cleavage system H protein</fullName>
    </recommendedName>
</protein>
<comment type="function">
    <text evidence="3">The glycine cleavage system catalyzes the degradation of glycine. The H protein shuttles the methylamine group of glycine from the P protein to the T protein.</text>
</comment>
<dbReference type="GO" id="GO:0009249">
    <property type="term" value="P:protein lipoylation"/>
    <property type="evidence" value="ECO:0007669"/>
    <property type="project" value="TreeGrafter"/>
</dbReference>
<gene>
    <name evidence="3 6" type="primary">gcvH</name>
    <name evidence="6" type="ORF">GIY23_18430</name>
</gene>
<dbReference type="SUPFAM" id="SSF51230">
    <property type="entry name" value="Single hybrid motif"/>
    <property type="match status" value="1"/>
</dbReference>
<evidence type="ECO:0000256" key="2">
    <source>
        <dbReference type="ARBA" id="ARBA00022823"/>
    </source>
</evidence>
<name>A0A5Q3QI91_9PSEU</name>
<dbReference type="GO" id="GO:0019464">
    <property type="term" value="P:glycine decarboxylation via glycine cleavage system"/>
    <property type="evidence" value="ECO:0007669"/>
    <property type="project" value="UniProtKB-UniRule"/>
</dbReference>